<dbReference type="Pfam" id="PF23380">
    <property type="entry name" value="VIN3_C"/>
    <property type="match status" value="1"/>
</dbReference>
<proteinExistence type="predicted"/>
<dbReference type="Pfam" id="PF23376">
    <property type="entry name" value="Fn3_VIN3"/>
    <property type="match status" value="1"/>
</dbReference>
<evidence type="ECO:0000256" key="1">
    <source>
        <dbReference type="ARBA" id="ARBA00004123"/>
    </source>
</evidence>
<feature type="compositionally biased region" description="Polar residues" evidence="6">
    <location>
        <begin position="250"/>
        <end position="264"/>
    </location>
</feature>
<dbReference type="GO" id="GO:0040029">
    <property type="term" value="P:epigenetic regulation of gene expression"/>
    <property type="evidence" value="ECO:0007669"/>
    <property type="project" value="InterPro"/>
</dbReference>
<gene>
    <name evidence="10" type="ORF">DCAR_0416202</name>
</gene>
<evidence type="ECO:0000259" key="8">
    <source>
        <dbReference type="Pfam" id="PF23376"/>
    </source>
</evidence>
<feature type="domain" description="Oberon-like PHD finger" evidence="7">
    <location>
        <begin position="2"/>
        <end position="69"/>
    </location>
</feature>
<dbReference type="PANTHER" id="PTHR46286">
    <property type="entry name" value="VIN3-LIKE PROTEIN 2-RELATED"/>
    <property type="match status" value="1"/>
</dbReference>
<feature type="region of interest" description="Disordered" evidence="6">
    <location>
        <begin position="240"/>
        <end position="272"/>
    </location>
</feature>
<reference evidence="10" key="1">
    <citation type="journal article" date="2016" name="Nat. Genet.">
        <title>A high-quality carrot genome assembly provides new insights into carotenoid accumulation and asterid genome evolution.</title>
        <authorList>
            <person name="Iorizzo M."/>
            <person name="Ellison S."/>
            <person name="Senalik D."/>
            <person name="Zeng P."/>
            <person name="Satapoomin P."/>
            <person name="Huang J."/>
            <person name="Bowman M."/>
            <person name="Iovene M."/>
            <person name="Sanseverino W."/>
            <person name="Cavagnaro P."/>
            <person name="Yildiz M."/>
            <person name="Macko-Podgorni A."/>
            <person name="Moranska E."/>
            <person name="Grzebelus E."/>
            <person name="Grzebelus D."/>
            <person name="Ashrafi H."/>
            <person name="Zheng Z."/>
            <person name="Cheng S."/>
            <person name="Spooner D."/>
            <person name="Van Deynze A."/>
            <person name="Simon P."/>
        </authorList>
    </citation>
    <scope>NUCLEOTIDE SEQUENCE</scope>
    <source>
        <tissue evidence="10">Leaf</tissue>
    </source>
</reference>
<dbReference type="InterPro" id="IPR056990">
    <property type="entry name" value="VIN3-like_C"/>
</dbReference>
<comment type="subcellular location">
    <subcellularLocation>
        <location evidence="1">Nucleus</location>
    </subcellularLocation>
</comment>
<dbReference type="GO" id="GO:0005634">
    <property type="term" value="C:nucleus"/>
    <property type="evidence" value="ECO:0007669"/>
    <property type="project" value="UniProtKB-SubCell"/>
</dbReference>
<evidence type="ECO:0000256" key="6">
    <source>
        <dbReference type="SAM" id="MobiDB-lite"/>
    </source>
</evidence>
<feature type="compositionally biased region" description="Basic and acidic residues" evidence="6">
    <location>
        <begin position="340"/>
        <end position="350"/>
    </location>
</feature>
<protein>
    <recommendedName>
        <fullName evidence="12">Fibronectin type-III domain-containing protein</fullName>
    </recommendedName>
</protein>
<accession>A0AAF0WWJ1</accession>
<reference evidence="10" key="2">
    <citation type="submission" date="2022-03" db="EMBL/GenBank/DDBJ databases">
        <title>Draft title - Genomic analysis of global carrot germplasm unveils the trajectory of domestication and the origin of high carotenoid orange carrot.</title>
        <authorList>
            <person name="Iorizzo M."/>
            <person name="Ellison S."/>
            <person name="Senalik D."/>
            <person name="Macko-Podgorni A."/>
            <person name="Grzebelus D."/>
            <person name="Bostan H."/>
            <person name="Rolling W."/>
            <person name="Curaba J."/>
            <person name="Simon P."/>
        </authorList>
    </citation>
    <scope>NUCLEOTIDE SEQUENCE</scope>
    <source>
        <tissue evidence="10">Leaf</tissue>
    </source>
</reference>
<dbReference type="CDD" id="cd00063">
    <property type="entry name" value="FN3"/>
    <property type="match status" value="1"/>
</dbReference>
<dbReference type="InterPro" id="IPR058585">
    <property type="entry name" value="Fn3_VIN3"/>
</dbReference>
<dbReference type="Proteomes" id="UP000077755">
    <property type="component" value="Chromosome 4"/>
</dbReference>
<organism evidence="10 11">
    <name type="scientific">Daucus carota subsp. sativus</name>
    <name type="common">Carrot</name>
    <dbReference type="NCBI Taxonomy" id="79200"/>
    <lineage>
        <taxon>Eukaryota</taxon>
        <taxon>Viridiplantae</taxon>
        <taxon>Streptophyta</taxon>
        <taxon>Embryophyta</taxon>
        <taxon>Tracheophyta</taxon>
        <taxon>Spermatophyta</taxon>
        <taxon>Magnoliopsida</taxon>
        <taxon>eudicotyledons</taxon>
        <taxon>Gunneridae</taxon>
        <taxon>Pentapetalae</taxon>
        <taxon>asterids</taxon>
        <taxon>campanulids</taxon>
        <taxon>Apiales</taxon>
        <taxon>Apiaceae</taxon>
        <taxon>Apioideae</taxon>
        <taxon>Scandiceae</taxon>
        <taxon>Daucinae</taxon>
        <taxon>Daucus</taxon>
        <taxon>Daucus sect. Daucus</taxon>
    </lineage>
</organism>
<dbReference type="AlphaFoldDB" id="A0AAF0WWJ1"/>
<keyword evidence="2" id="KW-0479">Metal-binding</keyword>
<dbReference type="InterPro" id="IPR003961">
    <property type="entry name" value="FN3_dom"/>
</dbReference>
<evidence type="ECO:0000256" key="2">
    <source>
        <dbReference type="ARBA" id="ARBA00022723"/>
    </source>
</evidence>
<dbReference type="GO" id="GO:0008270">
    <property type="term" value="F:zinc ion binding"/>
    <property type="evidence" value="ECO:0007669"/>
    <property type="project" value="UniProtKB-KW"/>
</dbReference>
<dbReference type="GO" id="GO:0010048">
    <property type="term" value="P:vernalization response"/>
    <property type="evidence" value="ECO:0007669"/>
    <property type="project" value="InterPro"/>
</dbReference>
<dbReference type="SUPFAM" id="SSF49265">
    <property type="entry name" value="Fibronectin type III"/>
    <property type="match status" value="1"/>
</dbReference>
<dbReference type="PANTHER" id="PTHR46286:SF2">
    <property type="entry name" value="VIN3-LIKE PROTEIN 2"/>
    <property type="match status" value="1"/>
</dbReference>
<dbReference type="Gene3D" id="2.60.40.10">
    <property type="entry name" value="Immunoglobulins"/>
    <property type="match status" value="1"/>
</dbReference>
<evidence type="ECO:0000313" key="10">
    <source>
        <dbReference type="EMBL" id="WOG96864.1"/>
    </source>
</evidence>
<evidence type="ECO:0000256" key="5">
    <source>
        <dbReference type="ARBA" id="ARBA00023242"/>
    </source>
</evidence>
<feature type="domain" description="VIN3-like C-terminal" evidence="9">
    <location>
        <begin position="440"/>
        <end position="512"/>
    </location>
</feature>
<dbReference type="InterPro" id="IPR013783">
    <property type="entry name" value="Ig-like_fold"/>
</dbReference>
<feature type="domain" description="VIN3-like fibronectin type-III" evidence="8">
    <location>
        <begin position="146"/>
        <end position="233"/>
    </location>
</feature>
<keyword evidence="5" id="KW-0539">Nucleus</keyword>
<evidence type="ECO:0000256" key="3">
    <source>
        <dbReference type="ARBA" id="ARBA00022771"/>
    </source>
</evidence>
<keyword evidence="11" id="KW-1185">Reference proteome</keyword>
<evidence type="ECO:0000259" key="7">
    <source>
        <dbReference type="Pfam" id="PF07227"/>
    </source>
</evidence>
<sequence>MSSHLECALKHEKSGILKKEKDVGLDGNFYCLSCGKVNDLIECWRKQMIRARDTRRVDILCHRISLSHKLLTGTKHYQKLYEIVDEAIKKLEADVGPFSGVPVKQARGIVNRLSSGPEIQRLCSSAIETLDLILSGTESHPVAPDIRFEDISTSSVNVIISYEDPPVGKMSGYTMWHRKVDELDYQAEPTCTLFEPNARFSLSGLSPATPYIFKVVFFDDNKKLRTIEVQMQTCSDVVPNSKGIEEERSLSPTTNGSSLSNPSSVEDESNHNVKSCMNENAKERYVYVPAADNNNSKISFTGGLDCNAMDQRGPQAVPVSVQNEEHTMAKINSRPDFVNLEDRHSPERQNTEVTSPRNGTNTLVQSDTELPQSAHSSDAGLPDTPCKLENFKDGVARSSRPALSKDLDKGSGEEENREDGGSVKKRSAGRRNEKCTEDNDKDFGYYVKVIRWLECEGHIEKSFRQKFLTWYGLRATPEQLRVVKVFVDTLVEDPSSLAGQLVDTFSEIISNKCPPTAPMGLCLRLFH</sequence>
<evidence type="ECO:0000313" key="11">
    <source>
        <dbReference type="Proteomes" id="UP000077755"/>
    </source>
</evidence>
<evidence type="ECO:0000256" key="4">
    <source>
        <dbReference type="ARBA" id="ARBA00022833"/>
    </source>
</evidence>
<keyword evidence="4" id="KW-0862">Zinc</keyword>
<evidence type="ECO:0008006" key="12">
    <source>
        <dbReference type="Google" id="ProtNLM"/>
    </source>
</evidence>
<dbReference type="InterPro" id="IPR044514">
    <property type="entry name" value="VIN3-like"/>
</dbReference>
<feature type="compositionally biased region" description="Polar residues" evidence="6">
    <location>
        <begin position="351"/>
        <end position="376"/>
    </location>
</feature>
<keyword evidence="3" id="KW-0863">Zinc-finger</keyword>
<evidence type="ECO:0000259" key="9">
    <source>
        <dbReference type="Pfam" id="PF23380"/>
    </source>
</evidence>
<dbReference type="InterPro" id="IPR032881">
    <property type="entry name" value="Oberon-like_PHD"/>
</dbReference>
<feature type="region of interest" description="Disordered" evidence="6">
    <location>
        <begin position="332"/>
        <end position="435"/>
    </location>
</feature>
<dbReference type="InterPro" id="IPR036116">
    <property type="entry name" value="FN3_sf"/>
</dbReference>
<feature type="compositionally biased region" description="Basic and acidic residues" evidence="6">
    <location>
        <begin position="403"/>
        <end position="422"/>
    </location>
</feature>
<dbReference type="EMBL" id="CP093346">
    <property type="protein sequence ID" value="WOG96864.1"/>
    <property type="molecule type" value="Genomic_DNA"/>
</dbReference>
<dbReference type="Pfam" id="PF07227">
    <property type="entry name" value="PHD_Oberon"/>
    <property type="match status" value="1"/>
</dbReference>
<name>A0AAF0WWJ1_DAUCS</name>